<dbReference type="NCBIfam" id="NF009980">
    <property type="entry name" value="PRK13446.1"/>
    <property type="match status" value="1"/>
</dbReference>
<evidence type="ECO:0000256" key="3">
    <source>
        <dbReference type="ARBA" id="ARBA00005712"/>
    </source>
</evidence>
<dbReference type="PANTHER" id="PTHR13822:SF10">
    <property type="entry name" value="ATP SYNTHASE EPSILON CHAIN, CHLOROPLASTIC"/>
    <property type="match status" value="1"/>
</dbReference>
<evidence type="ECO:0000256" key="8">
    <source>
        <dbReference type="ARBA" id="ARBA00023065"/>
    </source>
</evidence>
<evidence type="ECO:0000256" key="10">
    <source>
        <dbReference type="ARBA" id="ARBA00023196"/>
    </source>
</evidence>
<evidence type="ECO:0000256" key="2">
    <source>
        <dbReference type="ARBA" id="ARBA00004202"/>
    </source>
</evidence>
<sequence length="135" mass="14730">MAAELEIEIVTPFGKTYEKTIVSCTVPGALGQFQVLKDHADMLSAVDIGQVRLQEGDTTEKVLATGGGFCEVKNNKVRLIVESAEFAEAIDVERAKKAKERAEKRLASEEDDVDIVRAKSALLRALNRLKTAQAL</sequence>
<evidence type="ECO:0000259" key="15">
    <source>
        <dbReference type="Pfam" id="PF00401"/>
    </source>
</evidence>
<dbReference type="NCBIfam" id="TIGR01216">
    <property type="entry name" value="ATP_synt_epsi"/>
    <property type="match status" value="1"/>
</dbReference>
<evidence type="ECO:0000256" key="13">
    <source>
        <dbReference type="RuleBase" id="RU003656"/>
    </source>
</evidence>
<evidence type="ECO:0000256" key="5">
    <source>
        <dbReference type="ARBA" id="ARBA00022448"/>
    </source>
</evidence>
<name>A0A7V4U2Q8_CALAY</name>
<evidence type="ECO:0000313" key="17">
    <source>
        <dbReference type="EMBL" id="HGY56858.1"/>
    </source>
</evidence>
<comment type="function">
    <text evidence="1 12">Produces ATP from ADP in the presence of a proton gradient across the membrane.</text>
</comment>
<dbReference type="InterPro" id="IPR001469">
    <property type="entry name" value="ATP_synth_F1_dsu/esu"/>
</dbReference>
<evidence type="ECO:0000256" key="7">
    <source>
        <dbReference type="ARBA" id="ARBA00022781"/>
    </source>
</evidence>
<evidence type="ECO:0000256" key="4">
    <source>
        <dbReference type="ARBA" id="ARBA00011648"/>
    </source>
</evidence>
<dbReference type="Proteomes" id="UP000885779">
    <property type="component" value="Unassembled WGS sequence"/>
</dbReference>
<dbReference type="GO" id="GO:0005524">
    <property type="term" value="F:ATP binding"/>
    <property type="evidence" value="ECO:0007669"/>
    <property type="project" value="UniProtKB-UniRule"/>
</dbReference>
<dbReference type="PANTHER" id="PTHR13822">
    <property type="entry name" value="ATP SYNTHASE DELTA/EPSILON CHAIN"/>
    <property type="match status" value="1"/>
</dbReference>
<dbReference type="Pfam" id="PF00401">
    <property type="entry name" value="ATP-synt_DE"/>
    <property type="match status" value="1"/>
</dbReference>
<dbReference type="EMBL" id="DRQG01000133">
    <property type="protein sequence ID" value="HGY56858.1"/>
    <property type="molecule type" value="Genomic_DNA"/>
</dbReference>
<evidence type="ECO:0000259" key="16">
    <source>
        <dbReference type="Pfam" id="PF02823"/>
    </source>
</evidence>
<dbReference type="CDD" id="cd12152">
    <property type="entry name" value="F1-ATPase_delta"/>
    <property type="match status" value="1"/>
</dbReference>
<dbReference type="GO" id="GO:0005886">
    <property type="term" value="C:plasma membrane"/>
    <property type="evidence" value="ECO:0007669"/>
    <property type="project" value="UniProtKB-SubCell"/>
</dbReference>
<reference evidence="17" key="1">
    <citation type="journal article" date="2020" name="mSystems">
        <title>Genome- and Community-Level Interaction Insights into Carbon Utilization and Element Cycling Functions of Hydrothermarchaeota in Hydrothermal Sediment.</title>
        <authorList>
            <person name="Zhou Z."/>
            <person name="Liu Y."/>
            <person name="Xu W."/>
            <person name="Pan J."/>
            <person name="Luo Z.H."/>
            <person name="Li M."/>
        </authorList>
    </citation>
    <scope>NUCLEOTIDE SEQUENCE [LARGE SCALE GENOMIC DNA]</scope>
    <source>
        <strain evidence="17">HyVt-577</strain>
    </source>
</reference>
<keyword evidence="10 12" id="KW-0139">CF(1)</keyword>
<dbReference type="FunFam" id="1.20.5.440:FF:000001">
    <property type="entry name" value="ATP synthase epsilon chain"/>
    <property type="match status" value="1"/>
</dbReference>
<dbReference type="HAMAP" id="MF_00530">
    <property type="entry name" value="ATP_synth_epsil_bac"/>
    <property type="match status" value="1"/>
</dbReference>
<dbReference type="InterPro" id="IPR020546">
    <property type="entry name" value="ATP_synth_F1_dsu/esu_N"/>
</dbReference>
<comment type="subunit">
    <text evidence="4 12 13">F-type ATPases have 2 components, CF(1) - the catalytic core - and CF(0) - the membrane proton channel. CF(1) has five subunits: alpha(3), beta(3), gamma(1), delta(1), epsilon(1). CF(0) has three main subunits: a, b and c.</text>
</comment>
<dbReference type="AlphaFoldDB" id="A0A7V4U2Q8"/>
<evidence type="ECO:0000256" key="14">
    <source>
        <dbReference type="SAM" id="Coils"/>
    </source>
</evidence>
<evidence type="ECO:0000256" key="9">
    <source>
        <dbReference type="ARBA" id="ARBA00023136"/>
    </source>
</evidence>
<dbReference type="GO" id="GO:0046933">
    <property type="term" value="F:proton-transporting ATP synthase activity, rotational mechanism"/>
    <property type="evidence" value="ECO:0007669"/>
    <property type="project" value="UniProtKB-UniRule"/>
</dbReference>
<comment type="subcellular location">
    <subcellularLocation>
        <location evidence="2 12">Cell membrane</location>
        <topology evidence="2 12">Peripheral membrane protein</topology>
    </subcellularLocation>
</comment>
<accession>A0A7V4U2Q8</accession>
<dbReference type="GO" id="GO:0045259">
    <property type="term" value="C:proton-transporting ATP synthase complex"/>
    <property type="evidence" value="ECO:0007669"/>
    <property type="project" value="UniProtKB-KW"/>
</dbReference>
<keyword evidence="6 12" id="KW-1003">Cell membrane</keyword>
<dbReference type="InterPro" id="IPR036771">
    <property type="entry name" value="ATPsynth_dsu/esu_N"/>
</dbReference>
<dbReference type="Pfam" id="PF02823">
    <property type="entry name" value="ATP-synt_DE_N"/>
    <property type="match status" value="1"/>
</dbReference>
<keyword evidence="5 12" id="KW-0813">Transport</keyword>
<comment type="caution">
    <text evidence="17">The sequence shown here is derived from an EMBL/GenBank/DDBJ whole genome shotgun (WGS) entry which is preliminary data.</text>
</comment>
<dbReference type="SUPFAM" id="SSF46604">
    <property type="entry name" value="Epsilon subunit of F1F0-ATP synthase C-terminal domain"/>
    <property type="match status" value="1"/>
</dbReference>
<keyword evidence="9 12" id="KW-0472">Membrane</keyword>
<evidence type="ECO:0000256" key="1">
    <source>
        <dbReference type="ARBA" id="ARBA00003543"/>
    </source>
</evidence>
<dbReference type="InterPro" id="IPR020547">
    <property type="entry name" value="ATP_synth_F1_esu_C"/>
</dbReference>
<keyword evidence="8 12" id="KW-0406">Ion transport</keyword>
<evidence type="ECO:0000256" key="12">
    <source>
        <dbReference type="HAMAP-Rule" id="MF_00530"/>
    </source>
</evidence>
<gene>
    <name evidence="12" type="primary">atpC</name>
    <name evidence="17" type="ORF">ENK44_14215</name>
</gene>
<keyword evidence="11 12" id="KW-0066">ATP synthesis</keyword>
<feature type="domain" description="ATP synthase F1 complex delta/epsilon subunit N-terminal" evidence="16">
    <location>
        <begin position="5"/>
        <end position="84"/>
    </location>
</feature>
<dbReference type="SUPFAM" id="SSF51344">
    <property type="entry name" value="Epsilon subunit of F1F0-ATP synthase N-terminal domain"/>
    <property type="match status" value="1"/>
</dbReference>
<feature type="domain" description="ATP synthase epsilon subunit C-terminal" evidence="15">
    <location>
        <begin position="88"/>
        <end position="133"/>
    </location>
</feature>
<comment type="similarity">
    <text evidence="3 12 13">Belongs to the ATPase epsilon chain family.</text>
</comment>
<organism evidence="17">
    <name type="scientific">Caldithrix abyssi</name>
    <dbReference type="NCBI Taxonomy" id="187145"/>
    <lineage>
        <taxon>Bacteria</taxon>
        <taxon>Pseudomonadati</taxon>
        <taxon>Calditrichota</taxon>
        <taxon>Calditrichia</taxon>
        <taxon>Calditrichales</taxon>
        <taxon>Calditrichaceae</taxon>
        <taxon>Caldithrix</taxon>
    </lineage>
</organism>
<feature type="coiled-coil region" evidence="14">
    <location>
        <begin position="92"/>
        <end position="119"/>
    </location>
</feature>
<keyword evidence="14" id="KW-0175">Coiled coil</keyword>
<dbReference type="InterPro" id="IPR036794">
    <property type="entry name" value="ATP_F1_dsu/esu_C_sf"/>
</dbReference>
<keyword evidence="7 12" id="KW-0375">Hydrogen ion transport</keyword>
<evidence type="ECO:0000256" key="11">
    <source>
        <dbReference type="ARBA" id="ARBA00023310"/>
    </source>
</evidence>
<dbReference type="Gene3D" id="1.20.5.440">
    <property type="entry name" value="ATP synthase delta/epsilon subunit, C-terminal domain"/>
    <property type="match status" value="1"/>
</dbReference>
<dbReference type="Gene3D" id="2.60.15.10">
    <property type="entry name" value="F0F1 ATP synthase delta/epsilon subunit, N-terminal"/>
    <property type="match status" value="1"/>
</dbReference>
<evidence type="ECO:0000256" key="6">
    <source>
        <dbReference type="ARBA" id="ARBA00022475"/>
    </source>
</evidence>
<protein>
    <recommendedName>
        <fullName evidence="12">ATP synthase epsilon chain</fullName>
    </recommendedName>
    <alternativeName>
        <fullName evidence="12">ATP synthase F1 sector epsilon subunit</fullName>
    </alternativeName>
    <alternativeName>
        <fullName evidence="12">F-ATPase epsilon subunit</fullName>
    </alternativeName>
</protein>
<proteinExistence type="inferred from homology"/>